<gene>
    <name evidence="12" type="ORF">EAT49_17765</name>
</gene>
<evidence type="ECO:0000259" key="11">
    <source>
        <dbReference type="PROSITE" id="PS50893"/>
    </source>
</evidence>
<evidence type="ECO:0000256" key="3">
    <source>
        <dbReference type="ARBA" id="ARBA00022475"/>
    </source>
</evidence>
<keyword evidence="3" id="KW-1003">Cell membrane</keyword>
<keyword evidence="8" id="KW-1278">Translocase</keyword>
<keyword evidence="9" id="KW-0472">Membrane</keyword>
<keyword evidence="6" id="KW-0547">Nucleotide-binding</keyword>
<accession>A0A3N2QSB3</accession>
<dbReference type="PANTHER" id="PTHR43790:SF9">
    <property type="entry name" value="GALACTOFURANOSE TRANSPORTER ATP-BINDING PROTEIN YTFR"/>
    <property type="match status" value="1"/>
</dbReference>
<dbReference type="GO" id="GO:0005524">
    <property type="term" value="F:ATP binding"/>
    <property type="evidence" value="ECO:0007669"/>
    <property type="project" value="UniProtKB-KW"/>
</dbReference>
<dbReference type="AlphaFoldDB" id="A0A3N2QSB3"/>
<dbReference type="PROSITE" id="PS50893">
    <property type="entry name" value="ABC_TRANSPORTER_2"/>
    <property type="match status" value="2"/>
</dbReference>
<keyword evidence="7 12" id="KW-0067">ATP-binding</keyword>
<evidence type="ECO:0000256" key="1">
    <source>
        <dbReference type="ARBA" id="ARBA00004202"/>
    </source>
</evidence>
<dbReference type="Pfam" id="PF00005">
    <property type="entry name" value="ABC_tran"/>
    <property type="match status" value="2"/>
</dbReference>
<evidence type="ECO:0000256" key="2">
    <source>
        <dbReference type="ARBA" id="ARBA00022448"/>
    </source>
</evidence>
<dbReference type="PROSITE" id="PS00211">
    <property type="entry name" value="ABC_TRANSPORTER_1"/>
    <property type="match status" value="1"/>
</dbReference>
<dbReference type="CDD" id="cd03216">
    <property type="entry name" value="ABC_Carb_Monos_I"/>
    <property type="match status" value="1"/>
</dbReference>
<comment type="caution">
    <text evidence="12">The sequence shown here is derived from an EMBL/GenBank/DDBJ whole genome shotgun (WGS) entry which is preliminary data.</text>
</comment>
<dbReference type="SMART" id="SM00382">
    <property type="entry name" value="AAA"/>
    <property type="match status" value="2"/>
</dbReference>
<dbReference type="Gene3D" id="3.40.50.300">
    <property type="entry name" value="P-loop containing nucleotide triphosphate hydrolases"/>
    <property type="match status" value="2"/>
</dbReference>
<feature type="domain" description="ABC transporter" evidence="11">
    <location>
        <begin position="291"/>
        <end position="529"/>
    </location>
</feature>
<dbReference type="InterPro" id="IPR003593">
    <property type="entry name" value="AAA+_ATPase"/>
</dbReference>
<keyword evidence="5" id="KW-0677">Repeat</keyword>
<dbReference type="FunFam" id="3.40.50.300:FF:000127">
    <property type="entry name" value="Ribose import ATP-binding protein RbsA"/>
    <property type="match status" value="1"/>
</dbReference>
<sequence length="533" mass="58125">MPRNGSAGAGATSRRRSIPASNRVRPPGFGRGATMRGATMTDLLLDARGLTKRFGDNVVLRDVDLSVAPGEVHAIVGENGAGKSTLIKILGGVHRADGGSMRLEGREISLSSPQAALDHGIVVIHQELSLAPHLTTVENIFLGHFLRNAFGMLDHRRMRARTDELLKRLSIDIDPTIPVGRLSIAQQQMIEIAKAISVRAKLLILDEPTAVLDANRVDTLFELIGRLKSEGIGVVFISHHLEEIFRIADRVTVLRDGSRTGTEPVRDVDHDWLVSRMIGREFESYTSKQRQRGEVVLELEGLSSEGAFEAISLQVRAGEIVGLAGLIGAGRTEVAQAIFGVRKHSGGTMRLNGAAVRLSGPRAATRRGIAYVSEDRKAFGLLPNRPVRENMTISNLARFTSFGVLRLSRERAFVREQIEELDIRLSGMQATISTLSGGNQQKALLGRALAGRPKVLIFDEPTRGVDIGAKREIYRFIEDLAEEGAAILVISSEMEEVIRLSDRIIVMRSGRVAAELQRAEASEETIMRAATMA</sequence>
<keyword evidence="13" id="KW-1185">Reference proteome</keyword>
<comment type="subcellular location">
    <subcellularLocation>
        <location evidence="1">Cell membrane</location>
        <topology evidence="1">Peripheral membrane protein</topology>
    </subcellularLocation>
</comment>
<keyword evidence="2" id="KW-0813">Transport</keyword>
<name>A0A3N2QSB3_9RHOB</name>
<evidence type="ECO:0000313" key="13">
    <source>
        <dbReference type="Proteomes" id="UP000268016"/>
    </source>
</evidence>
<evidence type="ECO:0000313" key="12">
    <source>
        <dbReference type="EMBL" id="ROT98111.1"/>
    </source>
</evidence>
<protein>
    <submittedName>
        <fullName evidence="12">Sugar ABC transporter ATP-binding protein</fullName>
    </submittedName>
</protein>
<dbReference type="GO" id="GO:0016887">
    <property type="term" value="F:ATP hydrolysis activity"/>
    <property type="evidence" value="ECO:0007669"/>
    <property type="project" value="InterPro"/>
</dbReference>
<evidence type="ECO:0000256" key="7">
    <source>
        <dbReference type="ARBA" id="ARBA00022840"/>
    </source>
</evidence>
<dbReference type="OrthoDB" id="9805029at2"/>
<dbReference type="CDD" id="cd03215">
    <property type="entry name" value="ABC_Carb_Monos_II"/>
    <property type="match status" value="1"/>
</dbReference>
<dbReference type="SUPFAM" id="SSF52540">
    <property type="entry name" value="P-loop containing nucleoside triphosphate hydrolases"/>
    <property type="match status" value="2"/>
</dbReference>
<evidence type="ECO:0000256" key="5">
    <source>
        <dbReference type="ARBA" id="ARBA00022737"/>
    </source>
</evidence>
<dbReference type="PANTHER" id="PTHR43790">
    <property type="entry name" value="CARBOHYDRATE TRANSPORT ATP-BINDING PROTEIN MG119-RELATED"/>
    <property type="match status" value="1"/>
</dbReference>
<organism evidence="12 13">
    <name type="scientific">Histidinibacterium lentulum</name>
    <dbReference type="NCBI Taxonomy" id="2480588"/>
    <lineage>
        <taxon>Bacteria</taxon>
        <taxon>Pseudomonadati</taxon>
        <taxon>Pseudomonadota</taxon>
        <taxon>Alphaproteobacteria</taxon>
        <taxon>Rhodobacterales</taxon>
        <taxon>Paracoccaceae</taxon>
        <taxon>Histidinibacterium</taxon>
    </lineage>
</organism>
<evidence type="ECO:0000256" key="6">
    <source>
        <dbReference type="ARBA" id="ARBA00022741"/>
    </source>
</evidence>
<dbReference type="EMBL" id="RDRB01000010">
    <property type="protein sequence ID" value="ROT98111.1"/>
    <property type="molecule type" value="Genomic_DNA"/>
</dbReference>
<reference evidence="12 13" key="1">
    <citation type="submission" date="2018-10" db="EMBL/GenBank/DDBJ databases">
        <title>Histidinibacterium lentulum gen. nov., sp. nov., a marine bacterium from the culture broth of Picochlorum sp. 122.</title>
        <authorList>
            <person name="Wang G."/>
        </authorList>
    </citation>
    <scope>NUCLEOTIDE SEQUENCE [LARGE SCALE GENOMIC DNA]</scope>
    <source>
        <strain evidence="12 13">B17</strain>
    </source>
</reference>
<evidence type="ECO:0000256" key="8">
    <source>
        <dbReference type="ARBA" id="ARBA00022967"/>
    </source>
</evidence>
<proteinExistence type="predicted"/>
<dbReference type="Proteomes" id="UP000268016">
    <property type="component" value="Unassembled WGS sequence"/>
</dbReference>
<evidence type="ECO:0000256" key="10">
    <source>
        <dbReference type="SAM" id="MobiDB-lite"/>
    </source>
</evidence>
<keyword evidence="4" id="KW-0762">Sugar transport</keyword>
<dbReference type="GO" id="GO:0005886">
    <property type="term" value="C:plasma membrane"/>
    <property type="evidence" value="ECO:0007669"/>
    <property type="project" value="UniProtKB-SubCell"/>
</dbReference>
<dbReference type="InterPro" id="IPR027417">
    <property type="entry name" value="P-loop_NTPase"/>
</dbReference>
<feature type="domain" description="ABC transporter" evidence="11">
    <location>
        <begin position="45"/>
        <end position="281"/>
    </location>
</feature>
<dbReference type="InterPro" id="IPR017871">
    <property type="entry name" value="ABC_transporter-like_CS"/>
</dbReference>
<dbReference type="InterPro" id="IPR050107">
    <property type="entry name" value="ABC_carbohydrate_import_ATPase"/>
</dbReference>
<feature type="region of interest" description="Disordered" evidence="10">
    <location>
        <begin position="1"/>
        <end position="35"/>
    </location>
</feature>
<evidence type="ECO:0000256" key="9">
    <source>
        <dbReference type="ARBA" id="ARBA00023136"/>
    </source>
</evidence>
<evidence type="ECO:0000256" key="4">
    <source>
        <dbReference type="ARBA" id="ARBA00022597"/>
    </source>
</evidence>
<dbReference type="InterPro" id="IPR003439">
    <property type="entry name" value="ABC_transporter-like_ATP-bd"/>
</dbReference>